<organism evidence="1 2">
    <name type="scientific">Patagioenas fasciata monilis</name>
    <dbReference type="NCBI Taxonomy" id="372326"/>
    <lineage>
        <taxon>Eukaryota</taxon>
        <taxon>Metazoa</taxon>
        <taxon>Chordata</taxon>
        <taxon>Craniata</taxon>
        <taxon>Vertebrata</taxon>
        <taxon>Euteleostomi</taxon>
        <taxon>Archelosauria</taxon>
        <taxon>Archosauria</taxon>
        <taxon>Dinosauria</taxon>
        <taxon>Saurischia</taxon>
        <taxon>Theropoda</taxon>
        <taxon>Coelurosauria</taxon>
        <taxon>Aves</taxon>
        <taxon>Neognathae</taxon>
        <taxon>Neoaves</taxon>
        <taxon>Columbimorphae</taxon>
        <taxon>Columbiformes</taxon>
        <taxon>Columbidae</taxon>
        <taxon>Patagioenas</taxon>
    </lineage>
</organism>
<name>A0A1V4KA21_PATFA</name>
<evidence type="ECO:0000313" key="2">
    <source>
        <dbReference type="Proteomes" id="UP000190648"/>
    </source>
</evidence>
<gene>
    <name evidence="1" type="ORF">AV530_009790</name>
</gene>
<proteinExistence type="predicted"/>
<dbReference type="Proteomes" id="UP000190648">
    <property type="component" value="Unassembled WGS sequence"/>
</dbReference>
<accession>A0A1V4KA21</accession>
<protein>
    <submittedName>
        <fullName evidence="1">Uncharacterized protein</fullName>
    </submittedName>
</protein>
<dbReference type="EMBL" id="LSYS01003973">
    <property type="protein sequence ID" value="OPJ81316.1"/>
    <property type="molecule type" value="Genomic_DNA"/>
</dbReference>
<reference evidence="1 2" key="1">
    <citation type="submission" date="2016-02" db="EMBL/GenBank/DDBJ databases">
        <title>Band-tailed pigeon sequencing and assembly.</title>
        <authorList>
            <person name="Soares A.E."/>
            <person name="Novak B.J."/>
            <person name="Rice E.S."/>
            <person name="O'Connell B."/>
            <person name="Chang D."/>
            <person name="Weber S."/>
            <person name="Shapiro B."/>
        </authorList>
    </citation>
    <scope>NUCLEOTIDE SEQUENCE [LARGE SCALE GENOMIC DNA]</scope>
    <source>
        <strain evidence="1">BTP2013</strain>
        <tissue evidence="1">Blood</tissue>
    </source>
</reference>
<evidence type="ECO:0000313" key="1">
    <source>
        <dbReference type="EMBL" id="OPJ81316.1"/>
    </source>
</evidence>
<keyword evidence="2" id="KW-1185">Reference proteome</keyword>
<dbReference type="AlphaFoldDB" id="A0A1V4KA21"/>
<comment type="caution">
    <text evidence="1">The sequence shown here is derived from an EMBL/GenBank/DDBJ whole genome shotgun (WGS) entry which is preliminary data.</text>
</comment>
<sequence>MTAHLTFQVLWDSLMRSLEPMTLPFLQARALSNSRRLLEQGPTPTTDEADVRHTARCIQLYKLHGITTCC</sequence>